<sequence>MPKIKTTMTTNVPRLSVNGSSVDEDDRKCPSSPRPTGERTRIFGKRPANHCYQIPNRIGRICQYCGTSESRLVNLRATGSITWHDSVNGRKGVNAIDVDKDKTQIIHVENATLASSLDPGASPTDSMGDGSELVDELDHLDAGRLILQGSPAKPTILSGNALHLRLDDELEDSYFPTTPSTTDQSHTQPLIPKIAPDVKLDDEEPTPSSPRVRFRSRVRIASGLHRHRKHQQRRSSSQDSSSDSDSPCSSISAPLRYQADSNSVLGPLGQRLHAYAAANQGWGTRILMSPGIGSGSGSGSGNGKRRLGAGGGRSAQRVKTKPRMDERTPLVGGSSSGSRPVYLNGHRDGNGSPRDHEDEREENDDNDRAVSVTEHEVVFGKWPWRLFNHKWWWWQLESTIFCGCNDDSDIDD</sequence>
<dbReference type="EMBL" id="KL197727">
    <property type="protein sequence ID" value="KDQ54966.1"/>
    <property type="molecule type" value="Genomic_DNA"/>
</dbReference>
<dbReference type="AlphaFoldDB" id="A0A067PXA7"/>
<proteinExistence type="predicted"/>
<feature type="region of interest" description="Disordered" evidence="1">
    <location>
        <begin position="1"/>
        <end position="39"/>
    </location>
</feature>
<organism evidence="2 3">
    <name type="scientific">Jaapia argillacea MUCL 33604</name>
    <dbReference type="NCBI Taxonomy" id="933084"/>
    <lineage>
        <taxon>Eukaryota</taxon>
        <taxon>Fungi</taxon>
        <taxon>Dikarya</taxon>
        <taxon>Basidiomycota</taxon>
        <taxon>Agaricomycotina</taxon>
        <taxon>Agaricomycetes</taxon>
        <taxon>Agaricomycetidae</taxon>
        <taxon>Jaapiales</taxon>
        <taxon>Jaapiaceae</taxon>
        <taxon>Jaapia</taxon>
    </lineage>
</organism>
<dbReference type="HOGENOM" id="CLU_667418_0_0_1"/>
<protein>
    <submittedName>
        <fullName evidence="2">Uncharacterized protein</fullName>
    </submittedName>
</protein>
<evidence type="ECO:0000313" key="2">
    <source>
        <dbReference type="EMBL" id="KDQ54966.1"/>
    </source>
</evidence>
<gene>
    <name evidence="2" type="ORF">JAAARDRAFT_196336</name>
</gene>
<name>A0A067PXA7_9AGAM</name>
<keyword evidence="3" id="KW-1185">Reference proteome</keyword>
<feature type="compositionally biased region" description="Polar residues" evidence="1">
    <location>
        <begin position="1"/>
        <end position="21"/>
    </location>
</feature>
<dbReference type="OrthoDB" id="3270420at2759"/>
<feature type="region of interest" description="Disordered" evidence="1">
    <location>
        <begin position="195"/>
        <end position="253"/>
    </location>
</feature>
<accession>A0A067PXA7</accession>
<feature type="region of interest" description="Disordered" evidence="1">
    <location>
        <begin position="293"/>
        <end position="369"/>
    </location>
</feature>
<feature type="compositionally biased region" description="Gly residues" evidence="1">
    <location>
        <begin position="293"/>
        <end position="313"/>
    </location>
</feature>
<feature type="compositionally biased region" description="Basic residues" evidence="1">
    <location>
        <begin position="212"/>
        <end position="233"/>
    </location>
</feature>
<dbReference type="InParanoid" id="A0A067PXA7"/>
<feature type="compositionally biased region" description="Basic and acidic residues" evidence="1">
    <location>
        <begin position="345"/>
        <end position="357"/>
    </location>
</feature>
<feature type="compositionally biased region" description="Low complexity" evidence="1">
    <location>
        <begin position="235"/>
        <end position="252"/>
    </location>
</feature>
<evidence type="ECO:0000313" key="3">
    <source>
        <dbReference type="Proteomes" id="UP000027265"/>
    </source>
</evidence>
<reference evidence="3" key="1">
    <citation type="journal article" date="2014" name="Proc. Natl. Acad. Sci. U.S.A.">
        <title>Extensive sampling of basidiomycete genomes demonstrates inadequacy of the white-rot/brown-rot paradigm for wood decay fungi.</title>
        <authorList>
            <person name="Riley R."/>
            <person name="Salamov A.A."/>
            <person name="Brown D.W."/>
            <person name="Nagy L.G."/>
            <person name="Floudas D."/>
            <person name="Held B.W."/>
            <person name="Levasseur A."/>
            <person name="Lombard V."/>
            <person name="Morin E."/>
            <person name="Otillar R."/>
            <person name="Lindquist E.A."/>
            <person name="Sun H."/>
            <person name="LaButti K.M."/>
            <person name="Schmutz J."/>
            <person name="Jabbour D."/>
            <person name="Luo H."/>
            <person name="Baker S.E."/>
            <person name="Pisabarro A.G."/>
            <person name="Walton J.D."/>
            <person name="Blanchette R.A."/>
            <person name="Henrissat B."/>
            <person name="Martin F."/>
            <person name="Cullen D."/>
            <person name="Hibbett D.S."/>
            <person name="Grigoriev I.V."/>
        </authorList>
    </citation>
    <scope>NUCLEOTIDE SEQUENCE [LARGE SCALE GENOMIC DNA]</scope>
    <source>
        <strain evidence="3">MUCL 33604</strain>
    </source>
</reference>
<evidence type="ECO:0000256" key="1">
    <source>
        <dbReference type="SAM" id="MobiDB-lite"/>
    </source>
</evidence>
<dbReference type="Proteomes" id="UP000027265">
    <property type="component" value="Unassembled WGS sequence"/>
</dbReference>